<feature type="compositionally biased region" description="Basic and acidic residues" evidence="1">
    <location>
        <begin position="40"/>
        <end position="54"/>
    </location>
</feature>
<sequence length="142" mass="15393">MSGGRIPHPHRTIRMRAAGILDPGGSSTAGGGALSWAARRRADGRFPGRLDDGQRGASLGGSSAGRWVPPWLARRRAEGRLPGRLERRRDTRWRSARAFCGGGQGTSPRKCARKGGANTGWDRGRIAGAREREKRLCWKPSV</sequence>
<evidence type="ECO:0000313" key="3">
    <source>
        <dbReference type="Proteomes" id="UP000823388"/>
    </source>
</evidence>
<feature type="region of interest" description="Disordered" evidence="1">
    <location>
        <begin position="98"/>
        <end position="125"/>
    </location>
</feature>
<gene>
    <name evidence="2" type="ORF">PVAP13_7NG198917</name>
</gene>
<dbReference type="EMBL" id="CM029050">
    <property type="protein sequence ID" value="KAG2566308.1"/>
    <property type="molecule type" value="Genomic_DNA"/>
</dbReference>
<dbReference type="AlphaFoldDB" id="A0A8T0PZH4"/>
<evidence type="ECO:0000313" key="2">
    <source>
        <dbReference type="EMBL" id="KAG2566308.1"/>
    </source>
</evidence>
<keyword evidence="3" id="KW-1185">Reference proteome</keyword>
<protein>
    <submittedName>
        <fullName evidence="2">Uncharacterized protein</fullName>
    </submittedName>
</protein>
<feature type="region of interest" description="Disordered" evidence="1">
    <location>
        <begin position="1"/>
        <end position="67"/>
    </location>
</feature>
<dbReference type="Proteomes" id="UP000823388">
    <property type="component" value="Chromosome 7N"/>
</dbReference>
<evidence type="ECO:0000256" key="1">
    <source>
        <dbReference type="SAM" id="MobiDB-lite"/>
    </source>
</evidence>
<reference evidence="2" key="1">
    <citation type="submission" date="2020-05" db="EMBL/GenBank/DDBJ databases">
        <title>WGS assembly of Panicum virgatum.</title>
        <authorList>
            <person name="Lovell J.T."/>
            <person name="Jenkins J."/>
            <person name="Shu S."/>
            <person name="Juenger T.E."/>
            <person name="Schmutz J."/>
        </authorList>
    </citation>
    <scope>NUCLEOTIDE SEQUENCE</scope>
    <source>
        <strain evidence="2">AP13</strain>
    </source>
</reference>
<comment type="caution">
    <text evidence="2">The sequence shown here is derived from an EMBL/GenBank/DDBJ whole genome shotgun (WGS) entry which is preliminary data.</text>
</comment>
<name>A0A8T0PZH4_PANVG</name>
<accession>A0A8T0PZH4</accession>
<organism evidence="2 3">
    <name type="scientific">Panicum virgatum</name>
    <name type="common">Blackwell switchgrass</name>
    <dbReference type="NCBI Taxonomy" id="38727"/>
    <lineage>
        <taxon>Eukaryota</taxon>
        <taxon>Viridiplantae</taxon>
        <taxon>Streptophyta</taxon>
        <taxon>Embryophyta</taxon>
        <taxon>Tracheophyta</taxon>
        <taxon>Spermatophyta</taxon>
        <taxon>Magnoliopsida</taxon>
        <taxon>Liliopsida</taxon>
        <taxon>Poales</taxon>
        <taxon>Poaceae</taxon>
        <taxon>PACMAD clade</taxon>
        <taxon>Panicoideae</taxon>
        <taxon>Panicodae</taxon>
        <taxon>Paniceae</taxon>
        <taxon>Panicinae</taxon>
        <taxon>Panicum</taxon>
        <taxon>Panicum sect. Hiantes</taxon>
    </lineage>
</organism>
<proteinExistence type="predicted"/>